<dbReference type="Pfam" id="PF00069">
    <property type="entry name" value="Pkinase"/>
    <property type="match status" value="1"/>
</dbReference>
<dbReference type="PANTHER" id="PTHR44167:SF24">
    <property type="entry name" value="SERINE_THREONINE-PROTEIN KINASE CHK2"/>
    <property type="match status" value="1"/>
</dbReference>
<dbReference type="Gene3D" id="1.10.510.10">
    <property type="entry name" value="Transferase(Phosphotransferase) domain 1"/>
    <property type="match status" value="1"/>
</dbReference>
<dbReference type="SMART" id="SM00220">
    <property type="entry name" value="S_TKc"/>
    <property type="match status" value="1"/>
</dbReference>
<evidence type="ECO:0000313" key="4">
    <source>
        <dbReference type="Proteomes" id="UP001498398"/>
    </source>
</evidence>
<gene>
    <name evidence="3" type="primary">STK17B</name>
    <name evidence="3" type="ORF">VKT23_006578</name>
</gene>
<comment type="caution">
    <text evidence="3">The sequence shown here is derived from an EMBL/GenBank/DDBJ whole genome shotgun (WGS) entry which is preliminary data.</text>
</comment>
<dbReference type="InterPro" id="IPR011009">
    <property type="entry name" value="Kinase-like_dom_sf"/>
</dbReference>
<proteinExistence type="predicted"/>
<dbReference type="SUPFAM" id="SSF56112">
    <property type="entry name" value="Protein kinase-like (PK-like)"/>
    <property type="match status" value="1"/>
</dbReference>
<dbReference type="EMBL" id="JBANRG010000008">
    <property type="protein sequence ID" value="KAK7464411.1"/>
    <property type="molecule type" value="Genomic_DNA"/>
</dbReference>
<dbReference type="Proteomes" id="UP001498398">
    <property type="component" value="Unassembled WGS sequence"/>
</dbReference>
<evidence type="ECO:0000313" key="3">
    <source>
        <dbReference type="EMBL" id="KAK7464411.1"/>
    </source>
</evidence>
<feature type="region of interest" description="Disordered" evidence="1">
    <location>
        <begin position="351"/>
        <end position="383"/>
    </location>
</feature>
<evidence type="ECO:0000256" key="1">
    <source>
        <dbReference type="SAM" id="MobiDB-lite"/>
    </source>
</evidence>
<feature type="domain" description="Protein kinase" evidence="2">
    <location>
        <begin position="370"/>
        <end position="665"/>
    </location>
</feature>
<name>A0ABR1JUI0_9AGAR</name>
<evidence type="ECO:0000259" key="2">
    <source>
        <dbReference type="PROSITE" id="PS50011"/>
    </source>
</evidence>
<protein>
    <submittedName>
        <fullName evidence="3">Protein kinase domain</fullName>
        <ecNumber evidence="3">2.7.11.1</ecNumber>
    </submittedName>
</protein>
<accession>A0ABR1JUI0</accession>
<dbReference type="EC" id="2.7.11.1" evidence="3"/>
<dbReference type="PANTHER" id="PTHR44167">
    <property type="entry name" value="OVARIAN-SPECIFIC SERINE/THREONINE-PROTEIN KINASE LOK-RELATED"/>
    <property type="match status" value="1"/>
</dbReference>
<feature type="compositionally biased region" description="Polar residues" evidence="1">
    <location>
        <begin position="363"/>
        <end position="375"/>
    </location>
</feature>
<keyword evidence="3" id="KW-0808">Transferase</keyword>
<dbReference type="GO" id="GO:0004674">
    <property type="term" value="F:protein serine/threonine kinase activity"/>
    <property type="evidence" value="ECO:0007669"/>
    <property type="project" value="UniProtKB-EC"/>
</dbReference>
<reference evidence="3 4" key="1">
    <citation type="submission" date="2024-01" db="EMBL/GenBank/DDBJ databases">
        <title>A draft genome for the cacao thread blight pathogen Marasmiellus scandens.</title>
        <authorList>
            <person name="Baruah I.K."/>
            <person name="Leung J."/>
            <person name="Bukari Y."/>
            <person name="Amoako-Attah I."/>
            <person name="Meinhardt L.W."/>
            <person name="Bailey B.A."/>
            <person name="Cohen S.P."/>
        </authorList>
    </citation>
    <scope>NUCLEOTIDE SEQUENCE [LARGE SCALE GENOMIC DNA]</scope>
    <source>
        <strain evidence="3 4">GH-19</strain>
    </source>
</reference>
<keyword evidence="3" id="KW-0418">Kinase</keyword>
<keyword evidence="4" id="KW-1185">Reference proteome</keyword>
<sequence length="665" mass="74652">MQELAAKPSKQVSLWEGMLESHFSNEHYNDKTQVISSRGPLRPRTMEEMIMYLLTLTVPNVTREVKWTEEMIYSIATPTSLEQCPQPMKKYRLEIMKKRWIPPHLRESETCSTARKFLEDAIWTESFDDTSPERGELRECTELEMNAVLHVTLTSTNLQFFHGQGGTSSSSIRTSDFTHTFHTFPFYLDTPPTKPGRTWNWKYTQNEGNGLKMAYLGLHGPDANKGRYTEPKPDFALTSTAGFFSSMIGHIDSNVNQEDHWRMLAHTIVLAKLAWWDPDCPCKVIVSSFTYITSETYDLSKLGRGLDLLRFNYNLRDHLLYENVTGLNNAKIMLLELVKDHHLQNLTSNTEASAAKSKANHQGHISSGDSSTTHQSGGGNVDGDIVLEDSALHEEDHGGKLVSGKKRVRSFDCTQIMPLSPALANVASIKEKPRSLAAPGSPRTLSSLTVLPLPQHPNVSACYSPDGDIIQYRKTLGTNEVKVIEWLQGQDKELLHYFGLPHQTLSSDDCVVGIYSPEGDCLAEMDLTGLGIPIVLQLLECVAILHSLHVAHLDIKLANMVWNRSQSAFKLLDFGVSVISSDHSVLLHEFVGTPGLTAPEVGFMSFNPYSADNYSVGLSISALLYDEAQSEELDFLKCMARQMRDERVESSVVWKAFLDRFPMYR</sequence>
<dbReference type="PROSITE" id="PS50011">
    <property type="entry name" value="PROTEIN_KINASE_DOM"/>
    <property type="match status" value="1"/>
</dbReference>
<organism evidence="3 4">
    <name type="scientific">Marasmiellus scandens</name>
    <dbReference type="NCBI Taxonomy" id="2682957"/>
    <lineage>
        <taxon>Eukaryota</taxon>
        <taxon>Fungi</taxon>
        <taxon>Dikarya</taxon>
        <taxon>Basidiomycota</taxon>
        <taxon>Agaricomycotina</taxon>
        <taxon>Agaricomycetes</taxon>
        <taxon>Agaricomycetidae</taxon>
        <taxon>Agaricales</taxon>
        <taxon>Marasmiineae</taxon>
        <taxon>Omphalotaceae</taxon>
        <taxon>Marasmiellus</taxon>
    </lineage>
</organism>
<dbReference type="InterPro" id="IPR000719">
    <property type="entry name" value="Prot_kinase_dom"/>
</dbReference>